<gene>
    <name evidence="8" type="primary">LOC107217849</name>
</gene>
<dbReference type="PANTHER" id="PTHR46455">
    <property type="entry name" value="SET AND MYND DOMAIN CONTAINING, ARTHROPOD-SPECIFIC, MEMBER 4, ISOFORM A"/>
    <property type="match status" value="1"/>
</dbReference>
<dbReference type="KEGG" id="nlo:107217849"/>
<keyword evidence="7" id="KW-1185">Reference proteome</keyword>
<dbReference type="Proteomes" id="UP000829291">
    <property type="component" value="Chromosome 2"/>
</dbReference>
<evidence type="ECO:0000259" key="5">
    <source>
        <dbReference type="PROSITE" id="PS50280"/>
    </source>
</evidence>
<dbReference type="PROSITE" id="PS50865">
    <property type="entry name" value="ZF_MYND_2"/>
    <property type="match status" value="1"/>
</dbReference>
<dbReference type="Gene3D" id="1.10.220.160">
    <property type="match status" value="1"/>
</dbReference>
<evidence type="ECO:0000259" key="6">
    <source>
        <dbReference type="PROSITE" id="PS50865"/>
    </source>
</evidence>
<dbReference type="GO" id="GO:0008270">
    <property type="term" value="F:zinc ion binding"/>
    <property type="evidence" value="ECO:0007669"/>
    <property type="project" value="UniProtKB-KW"/>
</dbReference>
<dbReference type="Gene3D" id="2.170.270.10">
    <property type="entry name" value="SET domain"/>
    <property type="match status" value="1"/>
</dbReference>
<evidence type="ECO:0000256" key="2">
    <source>
        <dbReference type="ARBA" id="ARBA00022771"/>
    </source>
</evidence>
<keyword evidence="2 4" id="KW-0863">Zinc-finger</keyword>
<feature type="domain" description="SET" evidence="5">
    <location>
        <begin position="56"/>
        <end position="304"/>
    </location>
</feature>
<dbReference type="PROSITE" id="PS01360">
    <property type="entry name" value="ZF_MYND_1"/>
    <property type="match status" value="1"/>
</dbReference>
<dbReference type="InterPro" id="IPR053010">
    <property type="entry name" value="SET_SmydA-8"/>
</dbReference>
<evidence type="ECO:0000256" key="1">
    <source>
        <dbReference type="ARBA" id="ARBA00022723"/>
    </source>
</evidence>
<evidence type="ECO:0000313" key="8">
    <source>
        <dbReference type="RefSeq" id="XP_015511017.1"/>
    </source>
</evidence>
<organism evidence="8">
    <name type="scientific">Neodiprion lecontei</name>
    <name type="common">Redheaded pine sawfly</name>
    <dbReference type="NCBI Taxonomy" id="441921"/>
    <lineage>
        <taxon>Eukaryota</taxon>
        <taxon>Metazoa</taxon>
        <taxon>Ecdysozoa</taxon>
        <taxon>Arthropoda</taxon>
        <taxon>Hexapoda</taxon>
        <taxon>Insecta</taxon>
        <taxon>Pterygota</taxon>
        <taxon>Neoptera</taxon>
        <taxon>Endopterygota</taxon>
        <taxon>Hymenoptera</taxon>
        <taxon>Tenthredinoidea</taxon>
        <taxon>Diprionidae</taxon>
        <taxon>Diprioninae</taxon>
        <taxon>Neodiprion</taxon>
    </lineage>
</organism>
<dbReference type="SUPFAM" id="SSF82199">
    <property type="entry name" value="SET domain"/>
    <property type="match status" value="1"/>
</dbReference>
<dbReference type="RefSeq" id="XP_015511017.1">
    <property type="nucleotide sequence ID" value="XM_015655531.2"/>
</dbReference>
<dbReference type="CDD" id="cd20071">
    <property type="entry name" value="SET_SMYD"/>
    <property type="match status" value="1"/>
</dbReference>
<dbReference type="GeneID" id="107217849"/>
<keyword evidence="1" id="KW-0479">Metal-binding</keyword>
<dbReference type="InterPro" id="IPR046341">
    <property type="entry name" value="SET_dom_sf"/>
</dbReference>
<dbReference type="GO" id="GO:0008757">
    <property type="term" value="F:S-adenosylmethionine-dependent methyltransferase activity"/>
    <property type="evidence" value="ECO:0007669"/>
    <property type="project" value="UniProtKB-ARBA"/>
</dbReference>
<dbReference type="GO" id="GO:0008276">
    <property type="term" value="F:protein methyltransferase activity"/>
    <property type="evidence" value="ECO:0007669"/>
    <property type="project" value="UniProtKB-ARBA"/>
</dbReference>
<protein>
    <submittedName>
        <fullName evidence="8">SET domain-containing protein SmydA-8</fullName>
    </submittedName>
</protein>
<dbReference type="InterPro" id="IPR001214">
    <property type="entry name" value="SET_dom"/>
</dbReference>
<feature type="domain" description="MYND-type" evidence="6">
    <location>
        <begin position="17"/>
        <end position="54"/>
    </location>
</feature>
<evidence type="ECO:0000313" key="7">
    <source>
        <dbReference type="Proteomes" id="UP000829291"/>
    </source>
</evidence>
<dbReference type="PROSITE" id="PS50280">
    <property type="entry name" value="SET"/>
    <property type="match status" value="1"/>
</dbReference>
<dbReference type="SMART" id="SM00317">
    <property type="entry name" value="SET"/>
    <property type="match status" value="1"/>
</dbReference>
<sequence length="555" mass="62227">MSSPPELVVAEGSGGPCASCGAANCKFKCSGCFKAWYCSEDHRAGDYENHKKLCDKPYKILKNEEFGRYVVANRDLEPGEELWSETAFVVGPKAFSYPLCLGCYSPWPPTGLESTERPLCSKCGWPVCGPDCELLPCHKDYECQVFAASGEKFNVIAAIDDDTVNASPQLDCVSPLRLLIASEKDPIRWMTEVKDMEAHNLKRSQQLEWKRSQVNIVEYLRSRCKLDRFSEDELHTACGILEINSHEVRSPSGYSAKALYPITAMMNHSCVSNTTHSISPDNYRICVRTTTKVQRGSELYGSYTHSLLPTILRREQLRESKYFDCACRRCSDPTELGTHMSSLKCNKCDNGVILSLDSLDPESTWKCTHCPFTTGGQAIRRVLSIIQAEVDDVEQATCNDGGTAIEARESLIKKYRSVLHPQHAFNMILMYSLNQLYGRCEGYEFDDLPDVVLEHKVDICRSLLRALDVIEPGYSRFRGMTLYELHAPLLVLAKNLFHTGTIDEASLKSKMIEAAEILKEAARILMLEYPNTVERQIGEVAVQSLGELEASIKNT</sequence>
<accession>A0A6J0BA22</accession>
<dbReference type="AlphaFoldDB" id="A0A6J0BA22"/>
<evidence type="ECO:0000256" key="4">
    <source>
        <dbReference type="PROSITE-ProRule" id="PRU00134"/>
    </source>
</evidence>
<dbReference type="Gene3D" id="6.10.140.2220">
    <property type="match status" value="2"/>
</dbReference>
<dbReference type="Pfam" id="PF00856">
    <property type="entry name" value="SET"/>
    <property type="match status" value="1"/>
</dbReference>
<dbReference type="OrthoDB" id="265717at2759"/>
<dbReference type="Pfam" id="PF01753">
    <property type="entry name" value="zf-MYND"/>
    <property type="match status" value="1"/>
</dbReference>
<keyword evidence="3" id="KW-0862">Zinc</keyword>
<dbReference type="SUPFAM" id="SSF144232">
    <property type="entry name" value="HIT/MYND zinc finger-like"/>
    <property type="match status" value="1"/>
</dbReference>
<proteinExistence type="predicted"/>
<dbReference type="InterPro" id="IPR002893">
    <property type="entry name" value="Znf_MYND"/>
</dbReference>
<dbReference type="GO" id="GO:0008170">
    <property type="term" value="F:N-methyltransferase activity"/>
    <property type="evidence" value="ECO:0007669"/>
    <property type="project" value="UniProtKB-ARBA"/>
</dbReference>
<dbReference type="InParanoid" id="A0A6J0BA22"/>
<dbReference type="PANTHER" id="PTHR46455:SF7">
    <property type="entry name" value="RE12806P"/>
    <property type="match status" value="1"/>
</dbReference>
<name>A0A6J0BA22_NEOLC</name>
<reference evidence="8" key="1">
    <citation type="submission" date="2025-08" db="UniProtKB">
        <authorList>
            <consortium name="RefSeq"/>
        </authorList>
    </citation>
    <scope>IDENTIFICATION</scope>
    <source>
        <tissue evidence="8">Thorax and Abdomen</tissue>
    </source>
</reference>
<evidence type="ECO:0000256" key="3">
    <source>
        <dbReference type="ARBA" id="ARBA00022833"/>
    </source>
</evidence>